<gene>
    <name evidence="2" type="ORF">S03H2_48954</name>
</gene>
<feature type="non-terminal residue" evidence="2">
    <location>
        <position position="1"/>
    </location>
</feature>
<reference evidence="2" key="1">
    <citation type="journal article" date="2014" name="Front. Microbiol.">
        <title>High frequency of phylogenetically diverse reductive dehalogenase-homologous genes in deep subseafloor sedimentary metagenomes.</title>
        <authorList>
            <person name="Kawai M."/>
            <person name="Futagami T."/>
            <person name="Toyoda A."/>
            <person name="Takaki Y."/>
            <person name="Nishi S."/>
            <person name="Hori S."/>
            <person name="Arai W."/>
            <person name="Tsubouchi T."/>
            <person name="Morono Y."/>
            <person name="Uchiyama I."/>
            <person name="Ito T."/>
            <person name="Fujiyama A."/>
            <person name="Inagaki F."/>
            <person name="Takami H."/>
        </authorList>
    </citation>
    <scope>NUCLEOTIDE SEQUENCE</scope>
    <source>
        <strain evidence="2">Expedition CK06-06</strain>
    </source>
</reference>
<protein>
    <recommendedName>
        <fullName evidence="1">HTH arsR-type domain-containing protein</fullName>
    </recommendedName>
</protein>
<dbReference type="InterPro" id="IPR001845">
    <property type="entry name" value="HTH_ArsR_DNA-bd_dom"/>
</dbReference>
<dbReference type="InterPro" id="IPR036388">
    <property type="entry name" value="WH-like_DNA-bd_sf"/>
</dbReference>
<evidence type="ECO:0000313" key="2">
    <source>
        <dbReference type="EMBL" id="GAH68583.1"/>
    </source>
</evidence>
<accession>X1JFQ3</accession>
<dbReference type="Gene3D" id="1.10.10.10">
    <property type="entry name" value="Winged helix-like DNA-binding domain superfamily/Winged helix DNA-binding domain"/>
    <property type="match status" value="1"/>
</dbReference>
<dbReference type="GO" id="GO:0003700">
    <property type="term" value="F:DNA-binding transcription factor activity"/>
    <property type="evidence" value="ECO:0007669"/>
    <property type="project" value="InterPro"/>
</dbReference>
<dbReference type="InterPro" id="IPR011991">
    <property type="entry name" value="ArsR-like_HTH"/>
</dbReference>
<name>X1JFQ3_9ZZZZ</name>
<evidence type="ECO:0000259" key="1">
    <source>
        <dbReference type="Pfam" id="PF01022"/>
    </source>
</evidence>
<proteinExistence type="predicted"/>
<dbReference type="CDD" id="cd00090">
    <property type="entry name" value="HTH_ARSR"/>
    <property type="match status" value="1"/>
</dbReference>
<organism evidence="2">
    <name type="scientific">marine sediment metagenome</name>
    <dbReference type="NCBI Taxonomy" id="412755"/>
    <lineage>
        <taxon>unclassified sequences</taxon>
        <taxon>metagenomes</taxon>
        <taxon>ecological metagenomes</taxon>
    </lineage>
</organism>
<sequence>ELPFEDIIILKPFSEGELSAFLDELFNLILISGEQKEKSIKMPDLVDYEKFSKENIVNILIKFTLGIPMVTADLLFRCFKIMFKMEKTALDGKIIKLAAEKMDLENQNKKIDELTPQHIEFLKRLLIDKNGDGTRPIDLLEEFNLDKSTISYHLSKLVDKEIIEVNKMGKSSFYRVKNHLIPFVQLKLLNKIYLKKQFIKEE</sequence>
<dbReference type="EMBL" id="BARU01030904">
    <property type="protein sequence ID" value="GAH68583.1"/>
    <property type="molecule type" value="Genomic_DNA"/>
</dbReference>
<dbReference type="SUPFAM" id="SSF46785">
    <property type="entry name" value="Winged helix' DNA-binding domain"/>
    <property type="match status" value="1"/>
</dbReference>
<comment type="caution">
    <text evidence="2">The sequence shown here is derived from an EMBL/GenBank/DDBJ whole genome shotgun (WGS) entry which is preliminary data.</text>
</comment>
<feature type="domain" description="HTH arsR-type" evidence="1">
    <location>
        <begin position="138"/>
        <end position="164"/>
    </location>
</feature>
<dbReference type="InterPro" id="IPR036390">
    <property type="entry name" value="WH_DNA-bd_sf"/>
</dbReference>
<dbReference type="AlphaFoldDB" id="X1JFQ3"/>
<dbReference type="Pfam" id="PF01022">
    <property type="entry name" value="HTH_5"/>
    <property type="match status" value="1"/>
</dbReference>